<evidence type="ECO:0000256" key="2">
    <source>
        <dbReference type="ARBA" id="ARBA00012438"/>
    </source>
</evidence>
<proteinExistence type="predicted"/>
<evidence type="ECO:0000256" key="3">
    <source>
        <dbReference type="ARBA" id="ARBA00022553"/>
    </source>
</evidence>
<keyword evidence="9" id="KW-0732">Signal</keyword>
<evidence type="ECO:0000256" key="9">
    <source>
        <dbReference type="SAM" id="SignalP"/>
    </source>
</evidence>
<dbReference type="Pfam" id="PF12862">
    <property type="entry name" value="ANAPC5"/>
    <property type="match status" value="1"/>
</dbReference>
<keyword evidence="8" id="KW-0472">Membrane</keyword>
<evidence type="ECO:0000313" key="11">
    <source>
        <dbReference type="EMBL" id="UOE35104.1"/>
    </source>
</evidence>
<dbReference type="PRINTS" id="PR00344">
    <property type="entry name" value="BCTRLSENSOR"/>
</dbReference>
<dbReference type="SUPFAM" id="SSF48452">
    <property type="entry name" value="TPR-like"/>
    <property type="match status" value="2"/>
</dbReference>
<dbReference type="RefSeq" id="WP_243516602.1">
    <property type="nucleotide sequence ID" value="NZ_CP094534.1"/>
</dbReference>
<dbReference type="Gene3D" id="3.30.565.10">
    <property type="entry name" value="Histidine kinase-like ATPase, C-terminal domain"/>
    <property type="match status" value="1"/>
</dbReference>
<dbReference type="InterPro" id="IPR026000">
    <property type="entry name" value="Apc5_dom"/>
</dbReference>
<dbReference type="GO" id="GO:0016301">
    <property type="term" value="F:kinase activity"/>
    <property type="evidence" value="ECO:0007669"/>
    <property type="project" value="UniProtKB-KW"/>
</dbReference>
<name>A0ABY4B7F0_9BACT</name>
<keyword evidence="4" id="KW-0808">Transferase</keyword>
<dbReference type="PROSITE" id="PS50109">
    <property type="entry name" value="HIS_KIN"/>
    <property type="match status" value="1"/>
</dbReference>
<keyword evidence="6" id="KW-0902">Two-component regulatory system</keyword>
<organism evidence="11 12">
    <name type="scientific">Hymenobacter monticola</name>
    <dbReference type="NCBI Taxonomy" id="1705399"/>
    <lineage>
        <taxon>Bacteria</taxon>
        <taxon>Pseudomonadati</taxon>
        <taxon>Bacteroidota</taxon>
        <taxon>Cytophagia</taxon>
        <taxon>Cytophagales</taxon>
        <taxon>Hymenobacteraceae</taxon>
        <taxon>Hymenobacter</taxon>
    </lineage>
</organism>
<keyword evidence="3" id="KW-0597">Phosphoprotein</keyword>
<evidence type="ECO:0000256" key="6">
    <source>
        <dbReference type="ARBA" id="ARBA00023012"/>
    </source>
</evidence>
<evidence type="ECO:0000256" key="8">
    <source>
        <dbReference type="SAM" id="Phobius"/>
    </source>
</evidence>
<dbReference type="EC" id="2.7.13.3" evidence="2"/>
<dbReference type="Pfam" id="PF02518">
    <property type="entry name" value="HATPase_c"/>
    <property type="match status" value="1"/>
</dbReference>
<dbReference type="SMART" id="SM00387">
    <property type="entry name" value="HATPase_c"/>
    <property type="match status" value="1"/>
</dbReference>
<dbReference type="InterPro" id="IPR005467">
    <property type="entry name" value="His_kinase_dom"/>
</dbReference>
<feature type="repeat" description="TPR" evidence="7">
    <location>
        <begin position="133"/>
        <end position="166"/>
    </location>
</feature>
<dbReference type="PANTHER" id="PTHR43711:SF1">
    <property type="entry name" value="HISTIDINE KINASE 1"/>
    <property type="match status" value="1"/>
</dbReference>
<dbReference type="CDD" id="cd00082">
    <property type="entry name" value="HisKA"/>
    <property type="match status" value="1"/>
</dbReference>
<dbReference type="SUPFAM" id="SSF47384">
    <property type="entry name" value="Homodimeric domain of signal transducing histidine kinase"/>
    <property type="match status" value="1"/>
</dbReference>
<dbReference type="InterPro" id="IPR036890">
    <property type="entry name" value="HATPase_C_sf"/>
</dbReference>
<dbReference type="EMBL" id="CP094534">
    <property type="protein sequence ID" value="UOE35104.1"/>
    <property type="molecule type" value="Genomic_DNA"/>
</dbReference>
<dbReference type="PANTHER" id="PTHR43711">
    <property type="entry name" value="TWO-COMPONENT HISTIDINE KINASE"/>
    <property type="match status" value="1"/>
</dbReference>
<dbReference type="Gene3D" id="1.25.40.10">
    <property type="entry name" value="Tetratricopeptide repeat domain"/>
    <property type="match status" value="1"/>
</dbReference>
<comment type="catalytic activity">
    <reaction evidence="1">
        <text>ATP + protein L-histidine = ADP + protein N-phospho-L-histidine.</text>
        <dbReference type="EC" id="2.7.13.3"/>
    </reaction>
</comment>
<keyword evidence="8" id="KW-0812">Transmembrane</keyword>
<evidence type="ECO:0000256" key="4">
    <source>
        <dbReference type="ARBA" id="ARBA00022679"/>
    </source>
</evidence>
<dbReference type="InterPro" id="IPR004358">
    <property type="entry name" value="Sig_transdc_His_kin-like_C"/>
</dbReference>
<dbReference type="InterPro" id="IPR019734">
    <property type="entry name" value="TPR_rpt"/>
</dbReference>
<dbReference type="InterPro" id="IPR036097">
    <property type="entry name" value="HisK_dim/P_sf"/>
</dbReference>
<keyword evidence="12" id="KW-1185">Reference proteome</keyword>
<dbReference type="InterPro" id="IPR011990">
    <property type="entry name" value="TPR-like_helical_dom_sf"/>
</dbReference>
<evidence type="ECO:0000313" key="12">
    <source>
        <dbReference type="Proteomes" id="UP000831390"/>
    </source>
</evidence>
<gene>
    <name evidence="11" type="ORF">MTP16_05510</name>
</gene>
<feature type="transmembrane region" description="Helical" evidence="8">
    <location>
        <begin position="368"/>
        <end position="387"/>
    </location>
</feature>
<feature type="domain" description="Histidine kinase" evidence="10">
    <location>
        <begin position="424"/>
        <end position="647"/>
    </location>
</feature>
<keyword evidence="7" id="KW-0802">TPR repeat</keyword>
<protein>
    <recommendedName>
        <fullName evidence="2">histidine kinase</fullName>
        <ecNumber evidence="2">2.7.13.3</ecNumber>
    </recommendedName>
</protein>
<dbReference type="Gene3D" id="1.10.287.130">
    <property type="match status" value="1"/>
</dbReference>
<evidence type="ECO:0000259" key="10">
    <source>
        <dbReference type="PROSITE" id="PS50109"/>
    </source>
</evidence>
<dbReference type="Pfam" id="PF13424">
    <property type="entry name" value="TPR_12"/>
    <property type="match status" value="1"/>
</dbReference>
<dbReference type="InterPro" id="IPR003594">
    <property type="entry name" value="HATPase_dom"/>
</dbReference>
<keyword evidence="5 11" id="KW-0418">Kinase</keyword>
<dbReference type="Proteomes" id="UP000831390">
    <property type="component" value="Chromosome"/>
</dbReference>
<dbReference type="SMART" id="SM00028">
    <property type="entry name" value="TPR"/>
    <property type="match status" value="4"/>
</dbReference>
<dbReference type="PROSITE" id="PS50005">
    <property type="entry name" value="TPR"/>
    <property type="match status" value="1"/>
</dbReference>
<sequence length="647" mass="70904">MTRLGFLLFWLLAFGLLARPAHAQTADQPLPARTEALRQKLATTLPDTARLRLLNALCYALHNEQPARALPYGEAAVALARTLPADQQGPPLLRSLLVLASCYANLSNGAEALSLLTEAQDLARRLKDVDGLARTYTAQGSVYHERRDSTTAWRHYRKALRLASQPGVKPGTRMRLLGNVGGLYFFRQQLPQALHYDSLALGLARREADSTAEANYLSSLATYQMRAGNMGRVKRLLTQALAISRRQHALRSQANQLVMLAMYHIQMGEPERTDAAAREALRLARQSNYLERVLDAYSILSAEAADRENYKQAYEWNQRYVELNDTLNNRQTAQTLAAAQVSSEAQERARRLRQLTVQHDVQVEYSRVLIGAVVVLTLALLVAAYFYRNLRRSRSELAAKNRDLEKVSVELRSVASFKDKLYAIVAHDLRGPVTAFAGVTSLIDSYIAQNDQAGLARLPAMVRQAADSLNHLLDNVLNWAVSQTGELECRPTPIPVAELFAECQALYQTTAAASWQHITMAAPDGLRLMVDRNMARTILRNLVGNALKFMPTGGHVHLEAAPDPDDPQMVLISCTDTGPGMSAATVAALMSGPALPEPTPTPKPRAAGLGLGLALCRAFVHRHGGTLVIQSRPGAGTNVTVSLPVAK</sequence>
<dbReference type="InterPro" id="IPR003661">
    <property type="entry name" value="HisK_dim/P_dom"/>
</dbReference>
<dbReference type="InterPro" id="IPR050736">
    <property type="entry name" value="Sensor_HK_Regulatory"/>
</dbReference>
<dbReference type="SUPFAM" id="SSF55874">
    <property type="entry name" value="ATPase domain of HSP90 chaperone/DNA topoisomerase II/histidine kinase"/>
    <property type="match status" value="1"/>
</dbReference>
<evidence type="ECO:0000256" key="7">
    <source>
        <dbReference type="PROSITE-ProRule" id="PRU00339"/>
    </source>
</evidence>
<accession>A0ABY4B7F0</accession>
<feature type="chain" id="PRO_5045503707" description="histidine kinase" evidence="9">
    <location>
        <begin position="24"/>
        <end position="647"/>
    </location>
</feature>
<keyword evidence="8" id="KW-1133">Transmembrane helix</keyword>
<evidence type="ECO:0000256" key="1">
    <source>
        <dbReference type="ARBA" id="ARBA00000085"/>
    </source>
</evidence>
<feature type="signal peptide" evidence="9">
    <location>
        <begin position="1"/>
        <end position="23"/>
    </location>
</feature>
<evidence type="ECO:0000256" key="5">
    <source>
        <dbReference type="ARBA" id="ARBA00022777"/>
    </source>
</evidence>
<reference evidence="11 12" key="1">
    <citation type="submission" date="2022-03" db="EMBL/GenBank/DDBJ databases">
        <title>Hymenobactersp. isolated from the air.</title>
        <authorList>
            <person name="Won M."/>
            <person name="Kwon S.-W."/>
        </authorList>
    </citation>
    <scope>NUCLEOTIDE SEQUENCE [LARGE SCALE GENOMIC DNA]</scope>
    <source>
        <strain evidence="11 12">KACC 22596</strain>
    </source>
</reference>